<evidence type="ECO:0000313" key="1">
    <source>
        <dbReference type="EMBL" id="SBW05863.1"/>
    </source>
</evidence>
<gene>
    <name evidence="1" type="ORF">KL86APRO_12035</name>
</gene>
<reference evidence="1" key="1">
    <citation type="submission" date="2016-04" db="EMBL/GenBank/DDBJ databases">
        <authorList>
            <person name="Evans L.H."/>
            <person name="Alamgir A."/>
            <person name="Owens N."/>
            <person name="Weber N.D."/>
            <person name="Virtaneva K."/>
            <person name="Barbian K."/>
            <person name="Babar A."/>
            <person name="Rosenke K."/>
        </authorList>
    </citation>
    <scope>NUCLEOTIDE SEQUENCE</scope>
    <source>
        <strain evidence="1">86</strain>
    </source>
</reference>
<protein>
    <submittedName>
        <fullName evidence="1">Uncharacterized protein</fullName>
    </submittedName>
</protein>
<organism evidence="1">
    <name type="scientific">uncultured Alphaproteobacteria bacterium</name>
    <dbReference type="NCBI Taxonomy" id="91750"/>
    <lineage>
        <taxon>Bacteria</taxon>
        <taxon>Pseudomonadati</taxon>
        <taxon>Pseudomonadota</taxon>
        <taxon>Alphaproteobacteria</taxon>
        <taxon>environmental samples</taxon>
    </lineage>
</organism>
<sequence>MEQILNMVLIEALYRHVNAMDGYSNEVVEPLRAILAMLPGLDLSPEARDTVARGLTRIIEAVEMRPDTPRKPVLTVVTAGGITAA</sequence>
<dbReference type="AlphaFoldDB" id="A0A212K2G0"/>
<proteinExistence type="predicted"/>
<accession>A0A212K2G0</accession>
<dbReference type="EMBL" id="FLUO01000001">
    <property type="protein sequence ID" value="SBW05863.1"/>
    <property type="molecule type" value="Genomic_DNA"/>
</dbReference>
<name>A0A212K2G0_9PROT</name>